<keyword evidence="3" id="KW-1185">Reference proteome</keyword>
<feature type="coiled-coil region" evidence="1">
    <location>
        <begin position="123"/>
        <end position="180"/>
    </location>
</feature>
<evidence type="ECO:0000313" key="2">
    <source>
        <dbReference type="EMBL" id="PZF73694.1"/>
    </source>
</evidence>
<proteinExistence type="predicted"/>
<organism evidence="2 3">
    <name type="scientific">Taibaiella soli</name>
    <dbReference type="NCBI Taxonomy" id="1649169"/>
    <lineage>
        <taxon>Bacteria</taxon>
        <taxon>Pseudomonadati</taxon>
        <taxon>Bacteroidota</taxon>
        <taxon>Chitinophagia</taxon>
        <taxon>Chitinophagales</taxon>
        <taxon>Chitinophagaceae</taxon>
        <taxon>Taibaiella</taxon>
    </lineage>
</organism>
<dbReference type="AlphaFoldDB" id="A0A2W2B0B0"/>
<keyword evidence="1" id="KW-0175">Coiled coil</keyword>
<comment type="caution">
    <text evidence="2">The sequence shown here is derived from an EMBL/GenBank/DDBJ whole genome shotgun (WGS) entry which is preliminary data.</text>
</comment>
<sequence>MALIAAGSQCVMAQDVKETTVSFMKADHAAFSGSYNYPKSMVEKVLADRLAATGLDHGKSTSGFKRYSETIWTGITDTKGDIYTKVSGSKKNAVVYVLISKGYDNFISSTTDSGTAAKTKDFLVGLEKDISAYQQQLILEERQKELAKQEKKEQDLQKKLDKQSLELQKAQSALDATKSKS</sequence>
<evidence type="ECO:0000313" key="3">
    <source>
        <dbReference type="Proteomes" id="UP000248745"/>
    </source>
</evidence>
<dbReference type="Proteomes" id="UP000248745">
    <property type="component" value="Unassembled WGS sequence"/>
</dbReference>
<evidence type="ECO:0000256" key="1">
    <source>
        <dbReference type="SAM" id="Coils"/>
    </source>
</evidence>
<name>A0A2W2B0B0_9BACT</name>
<protein>
    <submittedName>
        <fullName evidence="2">Uncharacterized protein</fullName>
    </submittedName>
</protein>
<reference evidence="2 3" key="1">
    <citation type="submission" date="2018-06" db="EMBL/GenBank/DDBJ databases">
        <title>Mucibacter soli gen. nov., sp. nov., a new member of the family Chitinophagaceae producing mucin.</title>
        <authorList>
            <person name="Kim M.-K."/>
            <person name="Park S."/>
            <person name="Kim T.-S."/>
            <person name="Joung Y."/>
            <person name="Han J.-H."/>
            <person name="Kim S.B."/>
        </authorList>
    </citation>
    <scope>NUCLEOTIDE SEQUENCE [LARGE SCALE GENOMIC DNA]</scope>
    <source>
        <strain evidence="2 3">R1-15</strain>
    </source>
</reference>
<gene>
    <name evidence="2" type="ORF">DN068_06770</name>
</gene>
<accession>A0A2W2B0B0</accession>
<dbReference type="EMBL" id="QKTW01000010">
    <property type="protein sequence ID" value="PZF73694.1"/>
    <property type="molecule type" value="Genomic_DNA"/>
</dbReference>